<evidence type="ECO:0000259" key="2">
    <source>
        <dbReference type="Pfam" id="PF18717"/>
    </source>
</evidence>
<dbReference type="EMBL" id="JABXXO010000007">
    <property type="protein sequence ID" value="KAF7773585.1"/>
    <property type="molecule type" value="Genomic_DNA"/>
</dbReference>
<dbReference type="AlphaFoldDB" id="A0A8H7F2H4"/>
<proteinExistence type="predicted"/>
<dbReference type="Proteomes" id="UP000629468">
    <property type="component" value="Unassembled WGS sequence"/>
</dbReference>
<dbReference type="Pfam" id="PF18717">
    <property type="entry name" value="CxC4"/>
    <property type="match status" value="1"/>
</dbReference>
<feature type="domain" description="HMG" evidence="2">
    <location>
        <begin position="317"/>
        <end position="449"/>
    </location>
</feature>
<accession>A0A8H7F2H4</accession>
<dbReference type="PANTHER" id="PTHR34305:SF1">
    <property type="entry name" value="SWIM-TYPE DOMAIN-CONTAINING PROTEIN"/>
    <property type="match status" value="1"/>
</dbReference>
<name>A0A8H7F2H4_AGABI</name>
<comment type="caution">
    <text evidence="3">The sequence shown here is derived from an EMBL/GenBank/DDBJ whole genome shotgun (WGS) entry which is preliminary data.</text>
</comment>
<protein>
    <recommendedName>
        <fullName evidence="2">HMG domain-containing protein</fullName>
    </recommendedName>
</protein>
<dbReference type="PANTHER" id="PTHR34305">
    <property type="entry name" value="EXPRESSED PROTEIN"/>
    <property type="match status" value="1"/>
</dbReference>
<gene>
    <name evidence="3" type="ORF">Agabi119p4_5752</name>
</gene>
<reference evidence="3 4" key="1">
    <citation type="journal article" name="Sci. Rep.">
        <title>Telomere-to-telomere assembled and centromere annotated genomes of the two main subspecies of the button mushroom Agaricus bisporus reveal especially polymorphic chromosome ends.</title>
        <authorList>
            <person name="Sonnenberg A.S.M."/>
            <person name="Sedaghat-Telgerd N."/>
            <person name="Lavrijssen B."/>
            <person name="Ohm R.A."/>
            <person name="Hendrickx P.M."/>
            <person name="Scholtmeijer K."/>
            <person name="Baars J.J.P."/>
            <person name="van Peer A."/>
        </authorList>
    </citation>
    <scope>NUCLEOTIDE SEQUENCE [LARGE SCALE GENOMIC DNA]</scope>
    <source>
        <strain evidence="3 4">H119_p4</strain>
    </source>
</reference>
<evidence type="ECO:0000313" key="3">
    <source>
        <dbReference type="EMBL" id="KAF7773585.1"/>
    </source>
</evidence>
<feature type="region of interest" description="Disordered" evidence="1">
    <location>
        <begin position="54"/>
        <end position="77"/>
    </location>
</feature>
<dbReference type="InterPro" id="IPR040648">
    <property type="entry name" value="HMGXB3_CxC4"/>
</dbReference>
<sequence length="893" mass="99412">MEPGSFLQVIGPGTNEIGRILVPPKPNRFPAAPVFQAPRCTPLITSPVKRVRAVDKSKRAKKRLKSLQPAESQSQENHFGLEDFGLDDFGTSDAVPASAPHASSSLGEPATKGYAEYVDSVLFESAGLVQISSDLVRGITLNLQSLTKKSKWPANVRPDNVFAPDFCKTIMVLSLCQAHLCLSGSMFLYPFFYRRGLGNSRFKNIFSVAASSESPTNRAIVVYEGLDTGVGTWSCSKDFRDPLCSHVKVSAEELGLMANIPHAIEGDESEPLLVTSPIRRVNEEMAVSHLPILPPIWISLPTDTALYPRPPPVLFKPSLPLFQLDSTSSCPCTGFHRTFYIKGNATINRMGTLYTSCGSFPCNVELQPCPKCPASRKQFIGPDLREHGIFNYSNSMFVSHELLDEYTSSFTLSETPFDAWVEFIRRRYMVHGGGQFMGKDLFRSCWFAYARFQKFDDDFECPECGKYPDNVIWDGVTLAFHRRQLLSSIHPPTSVSNSSEERPTKYLPGQQILPFPLLRKSLRAISAPDGSRTQPIGSATSNAIDITDQLCAVSHPLATLFQVYFGPDRGNVPRAIRRFFFQVAAEESAIQMLNRPSQEALQSFVANPSAGSEQHLRGCPHIYDLLQFDRKRSVGEKYSAAVLAAVHWILRRSATVLLQLMRNSPLPKNWNDTASTIGASNWEDLGCFYSMPQIRARPVYPLLAGDTDKDGQRGGKCSKSPQLSDPECGKYFATYGQKRLTGGIMVAWCTHSISYGFHCIPQSEGRNDVFSAMITRWPVAPKRIIYDFACALAPYCILREPHFFADTTFMIDKFHARDHTKCAPACFALAYAEFDPDVNIINTSAAECGNSLIARIRKSVSYMGQQRAIIYMKIFLSVMNRSKILDLKNIKQV</sequence>
<evidence type="ECO:0000256" key="1">
    <source>
        <dbReference type="SAM" id="MobiDB-lite"/>
    </source>
</evidence>
<evidence type="ECO:0000313" key="4">
    <source>
        <dbReference type="Proteomes" id="UP000629468"/>
    </source>
</evidence>
<organism evidence="3 4">
    <name type="scientific">Agaricus bisporus var. burnettii</name>
    <dbReference type="NCBI Taxonomy" id="192524"/>
    <lineage>
        <taxon>Eukaryota</taxon>
        <taxon>Fungi</taxon>
        <taxon>Dikarya</taxon>
        <taxon>Basidiomycota</taxon>
        <taxon>Agaricomycotina</taxon>
        <taxon>Agaricomycetes</taxon>
        <taxon>Agaricomycetidae</taxon>
        <taxon>Agaricales</taxon>
        <taxon>Agaricineae</taxon>
        <taxon>Agaricaceae</taxon>
        <taxon>Agaricus</taxon>
    </lineage>
</organism>